<evidence type="ECO:0008006" key="2">
    <source>
        <dbReference type="Google" id="ProtNLM"/>
    </source>
</evidence>
<dbReference type="AlphaFoldDB" id="A0A3B1E938"/>
<accession>A0A3B1E938</accession>
<sequence>MAGAVGSGGSSYIDSVILHDRDANTSWEDQADATLEERVYSCQNWRADVVALMTSGGVLINQVRYDPYGTLFGLAKTGL</sequence>
<organism evidence="1">
    <name type="scientific">hydrothermal vent metagenome</name>
    <dbReference type="NCBI Taxonomy" id="652676"/>
    <lineage>
        <taxon>unclassified sequences</taxon>
        <taxon>metagenomes</taxon>
        <taxon>ecological metagenomes</taxon>
    </lineage>
</organism>
<proteinExistence type="predicted"/>
<dbReference type="EMBL" id="UOGK01000718">
    <property type="protein sequence ID" value="VAX42577.1"/>
    <property type="molecule type" value="Genomic_DNA"/>
</dbReference>
<protein>
    <recommendedName>
        <fullName evidence="2">Rhs-family protein</fullName>
    </recommendedName>
</protein>
<gene>
    <name evidence="1" type="ORF">MNBD_PLANCTO03-1183</name>
</gene>
<name>A0A3B1E938_9ZZZZ</name>
<reference evidence="1" key="1">
    <citation type="submission" date="2018-06" db="EMBL/GenBank/DDBJ databases">
        <authorList>
            <person name="Zhirakovskaya E."/>
        </authorList>
    </citation>
    <scope>NUCLEOTIDE SEQUENCE</scope>
</reference>
<evidence type="ECO:0000313" key="1">
    <source>
        <dbReference type="EMBL" id="VAX42577.1"/>
    </source>
</evidence>